<evidence type="ECO:0000313" key="7">
    <source>
        <dbReference type="Proteomes" id="UP001501079"/>
    </source>
</evidence>
<dbReference type="SUPFAM" id="SSF88723">
    <property type="entry name" value="PIN domain-like"/>
    <property type="match status" value="1"/>
</dbReference>
<protein>
    <recommendedName>
        <fullName evidence="5">PIN domain-containing protein</fullName>
    </recommendedName>
</protein>
<keyword evidence="1" id="KW-0540">Nuclease</keyword>
<dbReference type="InterPro" id="IPR002716">
    <property type="entry name" value="PIN_dom"/>
</dbReference>
<accession>A0ABP7ZQ19</accession>
<dbReference type="Proteomes" id="UP001501079">
    <property type="component" value="Unassembled WGS sequence"/>
</dbReference>
<dbReference type="Pfam" id="PF01850">
    <property type="entry name" value="PIN"/>
    <property type="match status" value="1"/>
</dbReference>
<keyword evidence="4" id="KW-0460">Magnesium</keyword>
<keyword evidence="3" id="KW-0378">Hydrolase</keyword>
<keyword evidence="7" id="KW-1185">Reference proteome</keyword>
<reference evidence="7" key="1">
    <citation type="journal article" date="2019" name="Int. J. Syst. Evol. Microbiol.">
        <title>The Global Catalogue of Microorganisms (GCM) 10K type strain sequencing project: providing services to taxonomists for standard genome sequencing and annotation.</title>
        <authorList>
            <consortium name="The Broad Institute Genomics Platform"/>
            <consortium name="The Broad Institute Genome Sequencing Center for Infectious Disease"/>
            <person name="Wu L."/>
            <person name="Ma J."/>
        </authorList>
    </citation>
    <scope>NUCLEOTIDE SEQUENCE [LARGE SCALE GENOMIC DNA]</scope>
    <source>
        <strain evidence="7">JCM 17591</strain>
    </source>
</reference>
<evidence type="ECO:0000256" key="2">
    <source>
        <dbReference type="ARBA" id="ARBA00022723"/>
    </source>
</evidence>
<dbReference type="EMBL" id="BAABBW010000001">
    <property type="protein sequence ID" value="GAA4167681.1"/>
    <property type="molecule type" value="Genomic_DNA"/>
</dbReference>
<dbReference type="RefSeq" id="WP_344751371.1">
    <property type="nucleotide sequence ID" value="NZ_BAABBW010000001.1"/>
</dbReference>
<comment type="caution">
    <text evidence="6">The sequence shown here is derived from an EMBL/GenBank/DDBJ whole genome shotgun (WGS) entry which is preliminary data.</text>
</comment>
<proteinExistence type="predicted"/>
<dbReference type="Gene3D" id="3.40.50.1010">
    <property type="entry name" value="5'-nuclease"/>
    <property type="match status" value="1"/>
</dbReference>
<keyword evidence="2" id="KW-0479">Metal-binding</keyword>
<evidence type="ECO:0000313" key="6">
    <source>
        <dbReference type="EMBL" id="GAA4167681.1"/>
    </source>
</evidence>
<feature type="domain" description="PIN" evidence="5">
    <location>
        <begin position="4"/>
        <end position="123"/>
    </location>
</feature>
<evidence type="ECO:0000256" key="3">
    <source>
        <dbReference type="ARBA" id="ARBA00022801"/>
    </source>
</evidence>
<name>A0ABP7ZQ19_9MICO</name>
<evidence type="ECO:0000256" key="1">
    <source>
        <dbReference type="ARBA" id="ARBA00022722"/>
    </source>
</evidence>
<dbReference type="InterPro" id="IPR029060">
    <property type="entry name" value="PIN-like_dom_sf"/>
</dbReference>
<evidence type="ECO:0000259" key="5">
    <source>
        <dbReference type="Pfam" id="PF01850"/>
    </source>
</evidence>
<evidence type="ECO:0000256" key="4">
    <source>
        <dbReference type="ARBA" id="ARBA00022842"/>
    </source>
</evidence>
<gene>
    <name evidence="6" type="ORF">GCM10022287_01600</name>
</gene>
<sequence length="136" mass="15346">MTRIIVDNSIWARILTDVKFADIVRSLQSSPYNQIVTCPPQALEFCHPARSLSEYETRRAFIDSFESLTRKPEQWEILDLQRALWRAGLGRAAGTSDLTIAAYAIANDATVFAADRDFVHIARASGGRLKQRYFAP</sequence>
<organism evidence="6 7">
    <name type="scientific">Gryllotalpicola koreensis</name>
    <dbReference type="NCBI Taxonomy" id="993086"/>
    <lineage>
        <taxon>Bacteria</taxon>
        <taxon>Bacillati</taxon>
        <taxon>Actinomycetota</taxon>
        <taxon>Actinomycetes</taxon>
        <taxon>Micrococcales</taxon>
        <taxon>Microbacteriaceae</taxon>
        <taxon>Gryllotalpicola</taxon>
    </lineage>
</organism>